<evidence type="ECO:0000256" key="3">
    <source>
        <dbReference type="ARBA" id="ARBA00022606"/>
    </source>
</evidence>
<evidence type="ECO:0000256" key="8">
    <source>
        <dbReference type="ARBA" id="ARBA00023170"/>
    </source>
</evidence>
<evidence type="ECO:0000256" key="1">
    <source>
        <dbReference type="ARBA" id="ARBA00004651"/>
    </source>
</evidence>
<dbReference type="PANTHER" id="PTHR21137">
    <property type="entry name" value="ODORANT RECEPTOR"/>
    <property type="match status" value="1"/>
</dbReference>
<dbReference type="GO" id="GO:0005886">
    <property type="term" value="C:plasma membrane"/>
    <property type="evidence" value="ECO:0007669"/>
    <property type="project" value="UniProtKB-SubCell"/>
</dbReference>
<evidence type="ECO:0000256" key="2">
    <source>
        <dbReference type="ARBA" id="ARBA00022475"/>
    </source>
</evidence>
<keyword evidence="4 10" id="KW-0812">Transmembrane</keyword>
<comment type="caution">
    <text evidence="11">The sequence shown here is derived from an EMBL/GenBank/DDBJ whole genome shotgun (WGS) entry which is preliminary data.</text>
</comment>
<proteinExistence type="inferred from homology"/>
<accession>A0A6G1LPF6</accession>
<evidence type="ECO:0000313" key="11">
    <source>
        <dbReference type="EMBL" id="KAF3054508.1"/>
    </source>
</evidence>
<evidence type="ECO:0000256" key="5">
    <source>
        <dbReference type="ARBA" id="ARBA00022725"/>
    </source>
</evidence>
<feature type="transmembrane region" description="Helical" evidence="10">
    <location>
        <begin position="187"/>
        <end position="216"/>
    </location>
</feature>
<keyword evidence="12" id="KW-1185">Reference proteome</keyword>
<keyword evidence="9 10" id="KW-0807">Transducer</keyword>
<evidence type="ECO:0000256" key="7">
    <source>
        <dbReference type="ARBA" id="ARBA00023136"/>
    </source>
</evidence>
<keyword evidence="6 10" id="KW-1133">Transmembrane helix</keyword>
<dbReference type="Pfam" id="PF02949">
    <property type="entry name" value="7tm_6"/>
    <property type="match status" value="1"/>
</dbReference>
<keyword evidence="2" id="KW-1003">Cell membrane</keyword>
<keyword evidence="8 10" id="KW-0675">Receptor</keyword>
<keyword evidence="7 10" id="KW-0472">Membrane</keyword>
<feature type="transmembrane region" description="Helical" evidence="10">
    <location>
        <begin position="287"/>
        <end position="307"/>
    </location>
</feature>
<comment type="subcellular location">
    <subcellularLocation>
        <location evidence="1 10">Cell membrane</location>
        <topology evidence="1 10">Multi-pass membrane protein</topology>
    </subcellularLocation>
</comment>
<dbReference type="GO" id="GO:0007165">
    <property type="term" value="P:signal transduction"/>
    <property type="evidence" value="ECO:0007669"/>
    <property type="project" value="UniProtKB-KW"/>
</dbReference>
<protein>
    <recommendedName>
        <fullName evidence="10">Odorant receptor</fullName>
    </recommendedName>
</protein>
<evidence type="ECO:0000313" key="12">
    <source>
        <dbReference type="Proteomes" id="UP000479987"/>
    </source>
</evidence>
<dbReference type="Proteomes" id="UP000479987">
    <property type="component" value="Unassembled WGS sequence"/>
</dbReference>
<evidence type="ECO:0000256" key="6">
    <source>
        <dbReference type="ARBA" id="ARBA00022989"/>
    </source>
</evidence>
<evidence type="ECO:0000256" key="9">
    <source>
        <dbReference type="ARBA" id="ARBA00023224"/>
    </source>
</evidence>
<evidence type="ECO:0000256" key="4">
    <source>
        <dbReference type="ARBA" id="ARBA00022692"/>
    </source>
</evidence>
<feature type="transmembrane region" description="Helical" evidence="10">
    <location>
        <begin position="21"/>
        <end position="39"/>
    </location>
</feature>
<dbReference type="GO" id="GO:0004984">
    <property type="term" value="F:olfactory receptor activity"/>
    <property type="evidence" value="ECO:0007669"/>
    <property type="project" value="InterPro"/>
</dbReference>
<sequence length="385" mass="43830">MTCSERVPASTKFTHKTNNDYSLQLTCWFLTPIAAWPRARTSMTERVSLQAHILACLFLIAIVMVPYLLYVSLEEKDMQIKLSVMGPLRHWIMGTINYWLLLTRSDDICECVRHMETDWKLIRRLDESGSDDAIRQDRGTFLFVVAKAMTSVTVLVGNVTTSMHPMTCPIYNKFIDTRFSPANEIMLAVELVSCFIMNSITVGACSLAAVFAMHAYGQLSMLFSWLNNLVSDEDKENEYAEQKLAAIVEHHVRVLSFISCMENIMQHICLVELVGCTLNIDFDAAKIMSYIIVYVSMAFNIFIFCYIGEILTEQCKNVGEKAYMTNWYNLPHKTALGLILIIARSSNVIKITVGKLFQLSIATFGDVSKIYIYLHLQWNIVLIKV</sequence>
<reference evidence="11 12" key="1">
    <citation type="submission" date="2019-08" db="EMBL/GenBank/DDBJ databases">
        <title>High quality draft denovo assembly of Nylanderia fulva.</title>
        <authorList>
            <person name="Vargo E.L."/>
            <person name="Tarone A.M."/>
            <person name="Konganti K.R."/>
        </authorList>
    </citation>
    <scope>NUCLEOTIDE SEQUENCE [LARGE SCALE GENOMIC DNA]</scope>
    <source>
        <strain evidence="11">TAMU-Nful-2015</strain>
        <tissue evidence="11">Whole body</tissue>
    </source>
</reference>
<keyword evidence="5 10" id="KW-0552">Olfaction</keyword>
<dbReference type="EMBL" id="SGBU01000020">
    <property type="protein sequence ID" value="KAF3054508.1"/>
    <property type="molecule type" value="Genomic_DNA"/>
</dbReference>
<dbReference type="InterPro" id="IPR004117">
    <property type="entry name" value="7tm6_olfct_rcpt"/>
</dbReference>
<dbReference type="GO" id="GO:0005549">
    <property type="term" value="F:odorant binding"/>
    <property type="evidence" value="ECO:0007669"/>
    <property type="project" value="InterPro"/>
</dbReference>
<keyword evidence="3 10" id="KW-0716">Sensory transduction</keyword>
<dbReference type="AlphaFoldDB" id="A0A6G1LPF6"/>
<evidence type="ECO:0000256" key="10">
    <source>
        <dbReference type="RuleBase" id="RU351113"/>
    </source>
</evidence>
<name>A0A6G1LPF6_9HYME</name>
<organism evidence="11 12">
    <name type="scientific">Nylanderia fulva</name>
    <dbReference type="NCBI Taxonomy" id="613905"/>
    <lineage>
        <taxon>Eukaryota</taxon>
        <taxon>Metazoa</taxon>
        <taxon>Ecdysozoa</taxon>
        <taxon>Arthropoda</taxon>
        <taxon>Hexapoda</taxon>
        <taxon>Insecta</taxon>
        <taxon>Pterygota</taxon>
        <taxon>Neoptera</taxon>
        <taxon>Endopterygota</taxon>
        <taxon>Hymenoptera</taxon>
        <taxon>Apocrita</taxon>
        <taxon>Aculeata</taxon>
        <taxon>Formicoidea</taxon>
        <taxon>Formicidae</taxon>
        <taxon>Formicinae</taxon>
        <taxon>Nylanderia</taxon>
    </lineage>
</organism>
<comment type="similarity">
    <text evidence="10">Belongs to the insect chemoreceptor superfamily. Heteromeric odorant receptor channel (TC 1.A.69) family.</text>
</comment>
<gene>
    <name evidence="11" type="primary">Or-262</name>
    <name evidence="11" type="synonym">Nful_v1.0-Or-262</name>
    <name evidence="11" type="ORF">NFUL_NFUL000129</name>
</gene>
<dbReference type="PANTHER" id="PTHR21137:SF35">
    <property type="entry name" value="ODORANT RECEPTOR 19A-RELATED"/>
    <property type="match status" value="1"/>
</dbReference>
<feature type="transmembrane region" description="Helical" evidence="10">
    <location>
        <begin position="51"/>
        <end position="73"/>
    </location>
</feature>
<comment type="caution">
    <text evidence="10">Lacks conserved residue(s) required for the propagation of feature annotation.</text>
</comment>